<dbReference type="InterPro" id="IPR036249">
    <property type="entry name" value="Thioredoxin-like_sf"/>
</dbReference>
<evidence type="ECO:0000313" key="7">
    <source>
        <dbReference type="Proteomes" id="UP000027318"/>
    </source>
</evidence>
<dbReference type="Pfam" id="PF00255">
    <property type="entry name" value="GSHPx"/>
    <property type="match status" value="1"/>
</dbReference>
<dbReference type="GO" id="GO:0034599">
    <property type="term" value="P:cellular response to oxidative stress"/>
    <property type="evidence" value="ECO:0007669"/>
    <property type="project" value="TreeGrafter"/>
</dbReference>
<evidence type="ECO:0000256" key="2">
    <source>
        <dbReference type="ARBA" id="ARBA00022559"/>
    </source>
</evidence>
<dbReference type="Proteomes" id="UP000027318">
    <property type="component" value="Unassembled WGS sequence"/>
</dbReference>
<dbReference type="Gene3D" id="3.40.30.10">
    <property type="entry name" value="Glutaredoxin"/>
    <property type="match status" value="1"/>
</dbReference>
<dbReference type="PATRIC" id="fig|267850.7.peg.2221"/>
<evidence type="ECO:0000256" key="4">
    <source>
        <dbReference type="PIRSR" id="PIRSR000303-1"/>
    </source>
</evidence>
<sequence length="173" mass="19804">MFSFLFGSSVQADPRPEQLLDHQLRRLHTDEVVDLKDRYQGQPLLFVNTASHCGFTGQFEGLEALHQRYKDRGLIVAGFPSNSFRQEADDEAETARVCFFNFGVTFDMFAPINVRGDEAHPIFAELARQTRAPRWNFYKYLIDQEGRVVEVFPSTTRPDSTTVRRAIEALLDG</sequence>
<dbReference type="InterPro" id="IPR029759">
    <property type="entry name" value="GPX_AS"/>
</dbReference>
<evidence type="ECO:0000313" key="6">
    <source>
        <dbReference type="EMBL" id="KDE39124.1"/>
    </source>
</evidence>
<keyword evidence="7" id="KW-1185">Reference proteome</keyword>
<accession>A0A063Y097</accession>
<comment type="caution">
    <text evidence="6">The sequence shown here is derived from an EMBL/GenBank/DDBJ whole genome shotgun (WGS) entry which is preliminary data.</text>
</comment>
<protein>
    <recommendedName>
        <fullName evidence="5">Glutathione peroxidase</fullName>
    </recommendedName>
</protein>
<dbReference type="CDD" id="cd00340">
    <property type="entry name" value="GSH_Peroxidase"/>
    <property type="match status" value="1"/>
</dbReference>
<evidence type="ECO:0000256" key="5">
    <source>
        <dbReference type="RuleBase" id="RU000499"/>
    </source>
</evidence>
<evidence type="ECO:0000256" key="3">
    <source>
        <dbReference type="ARBA" id="ARBA00023002"/>
    </source>
</evidence>
<dbReference type="PROSITE" id="PS51355">
    <property type="entry name" value="GLUTATHIONE_PEROXID_3"/>
    <property type="match status" value="1"/>
</dbReference>
<dbReference type="GO" id="GO:0004601">
    <property type="term" value="F:peroxidase activity"/>
    <property type="evidence" value="ECO:0007669"/>
    <property type="project" value="UniProtKB-KW"/>
</dbReference>
<keyword evidence="2 5" id="KW-0575">Peroxidase</keyword>
<dbReference type="InterPro" id="IPR000889">
    <property type="entry name" value="Glutathione_peroxidase"/>
</dbReference>
<name>A0A063Y097_9GAMM</name>
<gene>
    <name evidence="6" type="ORF">ADINL_2253</name>
</gene>
<dbReference type="PANTHER" id="PTHR11592:SF44">
    <property type="entry name" value="GLUTATHIONE PEROXIDASE"/>
    <property type="match status" value="1"/>
</dbReference>
<proteinExistence type="inferred from homology"/>
<dbReference type="RefSeq" id="WP_204368236.1">
    <property type="nucleotide sequence ID" value="NZ_JMSZ01000032.1"/>
</dbReference>
<comment type="similarity">
    <text evidence="1 5">Belongs to the glutathione peroxidase family.</text>
</comment>
<evidence type="ECO:0000256" key="1">
    <source>
        <dbReference type="ARBA" id="ARBA00006926"/>
    </source>
</evidence>
<dbReference type="PROSITE" id="PS00460">
    <property type="entry name" value="GLUTATHIONE_PEROXID_1"/>
    <property type="match status" value="1"/>
</dbReference>
<dbReference type="EMBL" id="JMSZ01000032">
    <property type="protein sequence ID" value="KDE39124.1"/>
    <property type="molecule type" value="Genomic_DNA"/>
</dbReference>
<reference evidence="6 7" key="1">
    <citation type="journal article" date="2005" name="Int. J. Syst. Evol. Microbiol.">
        <title>Nitrincola lacisaponensis gen. nov., sp. nov., a novel alkaliphilic bacterium isolated from an alkaline, saline lake.</title>
        <authorList>
            <person name="Dimitriu P.A."/>
            <person name="Shukla S.K."/>
            <person name="Conradt J."/>
            <person name="Marquez M.C."/>
            <person name="Ventosa A."/>
            <person name="Maglia A."/>
            <person name="Peyton B.M."/>
            <person name="Pinkart H.C."/>
            <person name="Mormile M.R."/>
        </authorList>
    </citation>
    <scope>NUCLEOTIDE SEQUENCE [LARGE SCALE GENOMIC DNA]</scope>
    <source>
        <strain evidence="6 7">4CA</strain>
    </source>
</reference>
<dbReference type="PANTHER" id="PTHR11592">
    <property type="entry name" value="GLUTATHIONE PEROXIDASE"/>
    <property type="match status" value="1"/>
</dbReference>
<feature type="active site" evidence="4">
    <location>
        <position position="53"/>
    </location>
</feature>
<dbReference type="STRING" id="267850.ADINL_2253"/>
<dbReference type="AlphaFoldDB" id="A0A063Y097"/>
<keyword evidence="3 5" id="KW-0560">Oxidoreductase</keyword>
<organism evidence="6 7">
    <name type="scientific">Nitrincola lacisaponensis</name>
    <dbReference type="NCBI Taxonomy" id="267850"/>
    <lineage>
        <taxon>Bacteria</taxon>
        <taxon>Pseudomonadati</taxon>
        <taxon>Pseudomonadota</taxon>
        <taxon>Gammaproteobacteria</taxon>
        <taxon>Oceanospirillales</taxon>
        <taxon>Oceanospirillaceae</taxon>
        <taxon>Nitrincola</taxon>
    </lineage>
</organism>
<dbReference type="SUPFAM" id="SSF52833">
    <property type="entry name" value="Thioredoxin-like"/>
    <property type="match status" value="1"/>
</dbReference>
<dbReference type="PRINTS" id="PR01011">
    <property type="entry name" value="GLUTPROXDASE"/>
</dbReference>
<dbReference type="PIRSF" id="PIRSF000303">
    <property type="entry name" value="Glutathion_perox"/>
    <property type="match status" value="1"/>
</dbReference>